<keyword evidence="3" id="KW-1185">Reference proteome</keyword>
<feature type="transmembrane region" description="Helical" evidence="1">
    <location>
        <begin position="101"/>
        <end position="121"/>
    </location>
</feature>
<name>A0A7M1SWU5_9MICO</name>
<keyword evidence="1" id="KW-0472">Membrane</keyword>
<feature type="transmembrane region" description="Helical" evidence="1">
    <location>
        <begin position="74"/>
        <end position="95"/>
    </location>
</feature>
<proteinExistence type="predicted"/>
<evidence type="ECO:0000313" key="3">
    <source>
        <dbReference type="Proteomes" id="UP000593758"/>
    </source>
</evidence>
<dbReference type="RefSeq" id="WP_193497877.1">
    <property type="nucleotide sequence ID" value="NZ_CP063169.1"/>
</dbReference>
<sequence length="130" mass="13652">MPRGWEWFRFAAGVVVAPGMAHGVVWWASWLTPLTMAVALVVLVAVVIVALVHEQRAAGQRTVPQQRRRERVNLAFGRGMALGGMGALLASLLGVPWLESAQVACVVIAGGGAGMAGGARVRLGRLETAT</sequence>
<feature type="transmembrane region" description="Helical" evidence="1">
    <location>
        <begin position="7"/>
        <end position="28"/>
    </location>
</feature>
<keyword evidence="1" id="KW-1133">Transmembrane helix</keyword>
<reference evidence="2 3" key="1">
    <citation type="submission" date="2020-10" db="EMBL/GenBank/DDBJ databases">
        <title>Haloactinobacterium sp. RN3S43, a bacterium isolated from saline soil.</title>
        <authorList>
            <person name="Sun J.-Q."/>
        </authorList>
    </citation>
    <scope>NUCLEOTIDE SEQUENCE [LARGE SCALE GENOMIC DNA]</scope>
    <source>
        <strain evidence="2 3">RN3S43</strain>
    </source>
</reference>
<dbReference type="KEGG" id="halt:IM660_02575"/>
<evidence type="ECO:0000256" key="1">
    <source>
        <dbReference type="SAM" id="Phobius"/>
    </source>
</evidence>
<dbReference type="Proteomes" id="UP000593758">
    <property type="component" value="Chromosome"/>
</dbReference>
<gene>
    <name evidence="2" type="ORF">IM660_02575</name>
</gene>
<keyword evidence="1" id="KW-0812">Transmembrane</keyword>
<protein>
    <submittedName>
        <fullName evidence="2">Uncharacterized protein</fullName>
    </submittedName>
</protein>
<feature type="transmembrane region" description="Helical" evidence="1">
    <location>
        <begin position="34"/>
        <end position="53"/>
    </location>
</feature>
<accession>A0A7M1SWU5</accession>
<dbReference type="AlphaFoldDB" id="A0A7M1SWU5"/>
<organism evidence="2 3">
    <name type="scientific">Ruania alkalisoli</name>
    <dbReference type="NCBI Taxonomy" id="2779775"/>
    <lineage>
        <taxon>Bacteria</taxon>
        <taxon>Bacillati</taxon>
        <taxon>Actinomycetota</taxon>
        <taxon>Actinomycetes</taxon>
        <taxon>Micrococcales</taxon>
        <taxon>Ruaniaceae</taxon>
        <taxon>Ruania</taxon>
    </lineage>
</organism>
<dbReference type="EMBL" id="CP063169">
    <property type="protein sequence ID" value="QOR71212.1"/>
    <property type="molecule type" value="Genomic_DNA"/>
</dbReference>
<evidence type="ECO:0000313" key="2">
    <source>
        <dbReference type="EMBL" id="QOR71212.1"/>
    </source>
</evidence>